<organism evidence="9 10">
    <name type="scientific">Streptomyces dysideae</name>
    <dbReference type="NCBI Taxonomy" id="909626"/>
    <lineage>
        <taxon>Bacteria</taxon>
        <taxon>Bacillati</taxon>
        <taxon>Actinomycetota</taxon>
        <taxon>Actinomycetes</taxon>
        <taxon>Kitasatosporales</taxon>
        <taxon>Streptomycetaceae</taxon>
        <taxon>Streptomyces</taxon>
    </lineage>
</organism>
<keyword evidence="5 7" id="KW-1133">Transmembrane helix</keyword>
<dbReference type="RefSeq" id="WP_067017334.1">
    <property type="nucleotide sequence ID" value="NZ_KQ949077.1"/>
</dbReference>
<comment type="subcellular location">
    <subcellularLocation>
        <location evidence="1 7">Cell membrane</location>
        <topology evidence="1 7">Multi-pass membrane protein</topology>
    </subcellularLocation>
</comment>
<dbReference type="Pfam" id="PF00528">
    <property type="entry name" value="BPD_transp_1"/>
    <property type="match status" value="1"/>
</dbReference>
<dbReference type="Gene3D" id="1.10.3720.10">
    <property type="entry name" value="MetI-like"/>
    <property type="match status" value="1"/>
</dbReference>
<dbReference type="AlphaFoldDB" id="A0A101V3G7"/>
<feature type="transmembrane region" description="Helical" evidence="7">
    <location>
        <begin position="276"/>
        <end position="302"/>
    </location>
</feature>
<dbReference type="PANTHER" id="PTHR43163">
    <property type="entry name" value="DIPEPTIDE TRANSPORT SYSTEM PERMEASE PROTEIN DPPB-RELATED"/>
    <property type="match status" value="1"/>
</dbReference>
<dbReference type="Pfam" id="PF19300">
    <property type="entry name" value="BPD_transp_1_N"/>
    <property type="match status" value="1"/>
</dbReference>
<reference evidence="9 10" key="1">
    <citation type="submission" date="2015-10" db="EMBL/GenBank/DDBJ databases">
        <title>Draft genome sequence of Streptomyces sp. RV15, isolated from a marine sponge.</title>
        <authorList>
            <person name="Ruckert C."/>
            <person name="Abdelmohsen U.R."/>
            <person name="Winkler A."/>
            <person name="Hentschel U."/>
            <person name="Kalinowski J."/>
            <person name="Kampfer P."/>
            <person name="Glaeser S."/>
        </authorList>
    </citation>
    <scope>NUCLEOTIDE SEQUENCE [LARGE SCALE GENOMIC DNA]</scope>
    <source>
        <strain evidence="9 10">RV15</strain>
    </source>
</reference>
<comment type="caution">
    <text evidence="9">The sequence shown here is derived from an EMBL/GenBank/DDBJ whole genome shotgun (WGS) entry which is preliminary data.</text>
</comment>
<dbReference type="InterPro" id="IPR035906">
    <property type="entry name" value="MetI-like_sf"/>
</dbReference>
<dbReference type="CDD" id="cd06261">
    <property type="entry name" value="TM_PBP2"/>
    <property type="match status" value="1"/>
</dbReference>
<feature type="transmembrane region" description="Helical" evidence="7">
    <location>
        <begin position="133"/>
        <end position="156"/>
    </location>
</feature>
<keyword evidence="3" id="KW-1003">Cell membrane</keyword>
<dbReference type="GO" id="GO:0005886">
    <property type="term" value="C:plasma membrane"/>
    <property type="evidence" value="ECO:0007669"/>
    <property type="project" value="UniProtKB-SubCell"/>
</dbReference>
<keyword evidence="4 7" id="KW-0812">Transmembrane</keyword>
<evidence type="ECO:0000259" key="8">
    <source>
        <dbReference type="PROSITE" id="PS50928"/>
    </source>
</evidence>
<sequence>MGHYVARRLLQMIPVFIGSTALVFLMMYALPGDPVRALAGEQYSDPVQIAALKAELGLDQPIWLQYWDYLTGLVQGDFGRQIASGRPVADVIAEAWPVTVQLALFALVFTTVVGISLGVIAGLRPNSLRDRGLLLLTLVLVSVPSFVLGRMAQYFFAFQLDLVEPNVSLDESWTELLLPATVLGALSLAYVARLTRTSVAENLRSDYIRTAIAKGLPRRRVIGVHLLRNSMIPVVTYLGTDLGTLMAGAVVTEGIFNIHGIGNLVFDALGHREGSTVVGVVSLIVVVYLICSLLVDLLYAVLDPRIRYA</sequence>
<evidence type="ECO:0000256" key="2">
    <source>
        <dbReference type="ARBA" id="ARBA00022448"/>
    </source>
</evidence>
<evidence type="ECO:0000256" key="7">
    <source>
        <dbReference type="RuleBase" id="RU363032"/>
    </source>
</evidence>
<dbReference type="PANTHER" id="PTHR43163:SF7">
    <property type="entry name" value="DIPEPTIDE-TRANSPORT INTEGRAL MEMBRANE PROTEIN ABC TRANSPORTER DPPB-RELATED"/>
    <property type="match status" value="1"/>
</dbReference>
<accession>A0A101V3G7</accession>
<feature type="transmembrane region" description="Helical" evidence="7">
    <location>
        <begin position="176"/>
        <end position="195"/>
    </location>
</feature>
<protein>
    <submittedName>
        <fullName evidence="9">ABC transporter permease</fullName>
    </submittedName>
</protein>
<dbReference type="GO" id="GO:0055085">
    <property type="term" value="P:transmembrane transport"/>
    <property type="evidence" value="ECO:0007669"/>
    <property type="project" value="InterPro"/>
</dbReference>
<dbReference type="Proteomes" id="UP000053260">
    <property type="component" value="Unassembled WGS sequence"/>
</dbReference>
<name>A0A101V3G7_9ACTN</name>
<dbReference type="STRING" id="909626.AQJ91_06440"/>
<dbReference type="EMBL" id="LMXB01000021">
    <property type="protein sequence ID" value="KUO21779.1"/>
    <property type="molecule type" value="Genomic_DNA"/>
</dbReference>
<proteinExistence type="inferred from homology"/>
<evidence type="ECO:0000256" key="4">
    <source>
        <dbReference type="ARBA" id="ARBA00022692"/>
    </source>
</evidence>
<feature type="domain" description="ABC transmembrane type-1" evidence="8">
    <location>
        <begin position="96"/>
        <end position="299"/>
    </location>
</feature>
<keyword evidence="10" id="KW-1185">Reference proteome</keyword>
<comment type="similarity">
    <text evidence="7">Belongs to the binding-protein-dependent transport system permease family.</text>
</comment>
<keyword evidence="2 7" id="KW-0813">Transport</keyword>
<dbReference type="InterPro" id="IPR045621">
    <property type="entry name" value="BPD_transp_1_N"/>
</dbReference>
<dbReference type="PROSITE" id="PS50928">
    <property type="entry name" value="ABC_TM1"/>
    <property type="match status" value="1"/>
</dbReference>
<feature type="transmembrane region" description="Helical" evidence="7">
    <location>
        <begin position="12"/>
        <end position="30"/>
    </location>
</feature>
<evidence type="ECO:0000313" key="9">
    <source>
        <dbReference type="EMBL" id="KUO21779.1"/>
    </source>
</evidence>
<evidence type="ECO:0000256" key="1">
    <source>
        <dbReference type="ARBA" id="ARBA00004651"/>
    </source>
</evidence>
<evidence type="ECO:0000256" key="5">
    <source>
        <dbReference type="ARBA" id="ARBA00022989"/>
    </source>
</evidence>
<dbReference type="SUPFAM" id="SSF161098">
    <property type="entry name" value="MetI-like"/>
    <property type="match status" value="1"/>
</dbReference>
<evidence type="ECO:0000313" key="10">
    <source>
        <dbReference type="Proteomes" id="UP000053260"/>
    </source>
</evidence>
<gene>
    <name evidence="9" type="ORF">AQJ91_06440</name>
</gene>
<evidence type="ECO:0000256" key="3">
    <source>
        <dbReference type="ARBA" id="ARBA00022475"/>
    </source>
</evidence>
<dbReference type="InterPro" id="IPR000515">
    <property type="entry name" value="MetI-like"/>
</dbReference>
<feature type="transmembrane region" description="Helical" evidence="7">
    <location>
        <begin position="102"/>
        <end position="121"/>
    </location>
</feature>
<feature type="transmembrane region" description="Helical" evidence="7">
    <location>
        <begin position="234"/>
        <end position="256"/>
    </location>
</feature>
<evidence type="ECO:0000256" key="6">
    <source>
        <dbReference type="ARBA" id="ARBA00023136"/>
    </source>
</evidence>
<keyword evidence="6 7" id="KW-0472">Membrane</keyword>
<dbReference type="OrthoDB" id="3171583at2"/>